<dbReference type="InterPro" id="IPR053157">
    <property type="entry name" value="Sterol_Uptake_Regulator"/>
</dbReference>
<dbReference type="InterPro" id="IPR001138">
    <property type="entry name" value="Zn2Cys6_DnaBD"/>
</dbReference>
<accession>A0A084B0Z8</accession>
<dbReference type="Pfam" id="PF00172">
    <property type="entry name" value="Zn_clus"/>
    <property type="match status" value="1"/>
</dbReference>
<dbReference type="PROSITE" id="PS00463">
    <property type="entry name" value="ZN2_CY6_FUNGAL_1"/>
    <property type="match status" value="1"/>
</dbReference>
<dbReference type="Proteomes" id="UP000028045">
    <property type="component" value="Unassembled WGS sequence"/>
</dbReference>
<dbReference type="SUPFAM" id="SSF57701">
    <property type="entry name" value="Zn2/Cys6 DNA-binding domain"/>
    <property type="match status" value="1"/>
</dbReference>
<dbReference type="HOGENOM" id="CLU_024934_2_0_1"/>
<feature type="compositionally biased region" description="Low complexity" evidence="2">
    <location>
        <begin position="76"/>
        <end position="85"/>
    </location>
</feature>
<evidence type="ECO:0000313" key="4">
    <source>
        <dbReference type="EMBL" id="KEY71227.1"/>
    </source>
</evidence>
<dbReference type="AlphaFoldDB" id="A0A084B0Z8"/>
<dbReference type="PANTHER" id="PTHR47784">
    <property type="entry name" value="STEROL UPTAKE CONTROL PROTEIN 2"/>
    <property type="match status" value="1"/>
</dbReference>
<evidence type="ECO:0000256" key="2">
    <source>
        <dbReference type="SAM" id="MobiDB-lite"/>
    </source>
</evidence>
<feature type="domain" description="Zn(2)-C6 fungal-type" evidence="3">
    <location>
        <begin position="21"/>
        <end position="51"/>
    </location>
</feature>
<sequence>MTSSLSGESENRRTHKKSRTGCITCKKRHVKCDEARPRCAKCTLGDRTCSYAAASTRRLGHGPAAKSNPDVADIGSSSNSPAATPASTALLGTVADARLPEAPRGCFNAVHLALIYYAHVNMGKYMAIGGDVSPLMESALDSALTAPYLLDQLLAVAALHRSTAEQARRSLFITQATELQTRALGQFNQARENISDANFMPYFLFASFLGIHVMRTTLTDNQHDVSQFISAFVDYTRVHRGVRTVTLNYWDRILRSDLAPLLGIAAVSQAIDQHEAGTETVDLRAQLRTTADPPSPPLIASMEALERVQWVLDITKHDTSDLNLRVHAAMAWPLVVSDEYIDALYQRRPEALAVLVYYLAVLYSARDFWVFEACGKPLVESLVNQIGPFWKRALSWPLWMTNSS</sequence>
<reference evidence="4 5" key="1">
    <citation type="journal article" date="2014" name="BMC Genomics">
        <title>Comparative genome sequencing reveals chemotype-specific gene clusters in the toxigenic black mold Stachybotrys.</title>
        <authorList>
            <person name="Semeiks J."/>
            <person name="Borek D."/>
            <person name="Otwinowski Z."/>
            <person name="Grishin N.V."/>
        </authorList>
    </citation>
    <scope>NUCLEOTIDE SEQUENCE [LARGE SCALE GENOMIC DNA]</scope>
    <source>
        <strain evidence="5">CBS 109288 / IBT 7711</strain>
    </source>
</reference>
<dbReference type="GO" id="GO:0001228">
    <property type="term" value="F:DNA-binding transcription activator activity, RNA polymerase II-specific"/>
    <property type="evidence" value="ECO:0007669"/>
    <property type="project" value="TreeGrafter"/>
</dbReference>
<dbReference type="CDD" id="cd00067">
    <property type="entry name" value="GAL4"/>
    <property type="match status" value="1"/>
</dbReference>
<dbReference type="Gene3D" id="4.10.240.10">
    <property type="entry name" value="Zn(2)-C6 fungal-type DNA-binding domain"/>
    <property type="match status" value="1"/>
</dbReference>
<evidence type="ECO:0000259" key="3">
    <source>
        <dbReference type="PROSITE" id="PS50048"/>
    </source>
</evidence>
<dbReference type="PANTHER" id="PTHR47784:SF4">
    <property type="entry name" value="ZN(II)2CYS6 TRANSCRIPTION FACTOR (EUROFUNG)"/>
    <property type="match status" value="1"/>
</dbReference>
<feature type="region of interest" description="Disordered" evidence="2">
    <location>
        <begin position="59"/>
        <end position="85"/>
    </location>
</feature>
<keyword evidence="1" id="KW-0539">Nucleus</keyword>
<dbReference type="GO" id="GO:0008270">
    <property type="term" value="F:zinc ion binding"/>
    <property type="evidence" value="ECO:0007669"/>
    <property type="project" value="InterPro"/>
</dbReference>
<keyword evidence="5" id="KW-1185">Reference proteome</keyword>
<protein>
    <recommendedName>
        <fullName evidence="3">Zn(2)-C6 fungal-type domain-containing protein</fullName>
    </recommendedName>
</protein>
<evidence type="ECO:0000313" key="5">
    <source>
        <dbReference type="Proteomes" id="UP000028045"/>
    </source>
</evidence>
<dbReference type="OrthoDB" id="4937900at2759"/>
<name>A0A084B0Z8_STACB</name>
<proteinExistence type="predicted"/>
<dbReference type="InterPro" id="IPR036864">
    <property type="entry name" value="Zn2-C6_fun-type_DNA-bd_sf"/>
</dbReference>
<gene>
    <name evidence="4" type="ORF">S7711_02335</name>
</gene>
<organism evidence="4 5">
    <name type="scientific">Stachybotrys chartarum (strain CBS 109288 / IBT 7711)</name>
    <name type="common">Toxic black mold</name>
    <name type="synonym">Stilbospora chartarum</name>
    <dbReference type="NCBI Taxonomy" id="1280523"/>
    <lineage>
        <taxon>Eukaryota</taxon>
        <taxon>Fungi</taxon>
        <taxon>Dikarya</taxon>
        <taxon>Ascomycota</taxon>
        <taxon>Pezizomycotina</taxon>
        <taxon>Sordariomycetes</taxon>
        <taxon>Hypocreomycetidae</taxon>
        <taxon>Hypocreales</taxon>
        <taxon>Stachybotryaceae</taxon>
        <taxon>Stachybotrys</taxon>
    </lineage>
</organism>
<dbReference type="PROSITE" id="PS50048">
    <property type="entry name" value="ZN2_CY6_FUNGAL_2"/>
    <property type="match status" value="1"/>
</dbReference>
<evidence type="ECO:0000256" key="1">
    <source>
        <dbReference type="ARBA" id="ARBA00023242"/>
    </source>
</evidence>
<dbReference type="EMBL" id="KL648338">
    <property type="protein sequence ID" value="KEY71227.1"/>
    <property type="molecule type" value="Genomic_DNA"/>
</dbReference>
<dbReference type="SMART" id="SM00066">
    <property type="entry name" value="GAL4"/>
    <property type="match status" value="1"/>
</dbReference>